<keyword evidence="2" id="KW-1185">Reference proteome</keyword>
<dbReference type="GeneID" id="106161098"/>
<dbReference type="KEGG" id="lak:106161098"/>
<sequence length="420" mass="47782">MTTSDESPPPEVRSAKSDALGPKSILRVGSWNVRTMFETSKTAQVINEMKRYRLDILGISECRWIGSGRLTTNDGSLILYSGHESTHSHGVAIILSREKARTLMEWEPISEGIVRARFDSKYCKLTIIQCYAPTNDAEADVKEDWYEQLQMAVSRVPQHDLLLVIGDLNAKVGAYNSNSERVMEPHRCGVMNENGEHLVDFCMNNRLVIGGTIFPHKTIHKLTWTSPDGTTTNQIDHIIINGKWRKSLKDVRAYRGADANSDHFLVASSIRLKLRKVIPQSQQRKRKQLDISKLKCPRTKTAFVLELKNRFGTLAREDRIEADNVSQKWDTIQSTYCATAEAVLGFKKKKNKERLTPETWKLIDERRILKQKLLNTKSPRLVEQDRAAYKSKDKEVKKSARSDKRAFVEKLASEAEQAAA</sequence>
<evidence type="ECO:0000313" key="3">
    <source>
        <dbReference type="RefSeq" id="XP_013393411.1"/>
    </source>
</evidence>
<dbReference type="InParanoid" id="A0A1S3I6D8"/>
<name>A0A1S3I6D8_LINAN</name>
<dbReference type="Proteomes" id="UP000085678">
    <property type="component" value="Unplaced"/>
</dbReference>
<dbReference type="RefSeq" id="XP_013393411.1">
    <property type="nucleotide sequence ID" value="XM_013537957.1"/>
</dbReference>
<dbReference type="PANTHER" id="PTHR23227:SF67">
    <property type="entry name" value="CRANIOFACIAL DEVELOPMENT PROTEIN 2-LIKE"/>
    <property type="match status" value="1"/>
</dbReference>
<dbReference type="CDD" id="cd09076">
    <property type="entry name" value="L1-EN"/>
    <property type="match status" value="1"/>
</dbReference>
<dbReference type="InterPro" id="IPR036691">
    <property type="entry name" value="Endo/exonu/phosph_ase_sf"/>
</dbReference>
<organism evidence="2 3">
    <name type="scientific">Lingula anatina</name>
    <name type="common">Brachiopod</name>
    <name type="synonym">Lingula unguis</name>
    <dbReference type="NCBI Taxonomy" id="7574"/>
    <lineage>
        <taxon>Eukaryota</taxon>
        <taxon>Metazoa</taxon>
        <taxon>Spiralia</taxon>
        <taxon>Lophotrochozoa</taxon>
        <taxon>Brachiopoda</taxon>
        <taxon>Linguliformea</taxon>
        <taxon>Lingulata</taxon>
        <taxon>Lingulida</taxon>
        <taxon>Linguloidea</taxon>
        <taxon>Lingulidae</taxon>
        <taxon>Lingula</taxon>
    </lineage>
</organism>
<dbReference type="InterPro" id="IPR027124">
    <property type="entry name" value="Swc5/CFDP1/2"/>
</dbReference>
<evidence type="ECO:0000313" key="2">
    <source>
        <dbReference type="Proteomes" id="UP000085678"/>
    </source>
</evidence>
<protein>
    <submittedName>
        <fullName evidence="3">Craniofacial development protein 2-like</fullName>
    </submittedName>
</protein>
<accession>A0A1S3I6D8</accession>
<dbReference type="Gene3D" id="3.60.10.10">
    <property type="entry name" value="Endonuclease/exonuclease/phosphatase"/>
    <property type="match status" value="1"/>
</dbReference>
<dbReference type="SUPFAM" id="SSF56219">
    <property type="entry name" value="DNase I-like"/>
    <property type="match status" value="1"/>
</dbReference>
<proteinExistence type="predicted"/>
<dbReference type="PANTHER" id="PTHR23227">
    <property type="entry name" value="BUCENTAUR RELATED"/>
    <property type="match status" value="1"/>
</dbReference>
<dbReference type="OrthoDB" id="6242193at2759"/>
<dbReference type="GO" id="GO:0003824">
    <property type="term" value="F:catalytic activity"/>
    <property type="evidence" value="ECO:0007669"/>
    <property type="project" value="InterPro"/>
</dbReference>
<dbReference type="Pfam" id="PF14529">
    <property type="entry name" value="Exo_endo_phos_2"/>
    <property type="match status" value="1"/>
</dbReference>
<evidence type="ECO:0000259" key="1">
    <source>
        <dbReference type="Pfam" id="PF14529"/>
    </source>
</evidence>
<dbReference type="InterPro" id="IPR005135">
    <property type="entry name" value="Endo/exonuclease/phosphatase"/>
</dbReference>
<reference evidence="3" key="1">
    <citation type="submission" date="2025-08" db="UniProtKB">
        <authorList>
            <consortium name="RefSeq"/>
        </authorList>
    </citation>
    <scope>IDENTIFICATION</scope>
    <source>
        <tissue evidence="3">Gonads</tissue>
    </source>
</reference>
<dbReference type="STRING" id="7574.A0A1S3I6D8"/>
<gene>
    <name evidence="3" type="primary">LOC106161098</name>
</gene>
<feature type="domain" description="Endonuclease/exonuclease/phosphatase" evidence="1">
    <location>
        <begin position="126"/>
        <end position="266"/>
    </location>
</feature>
<dbReference type="AlphaFoldDB" id="A0A1S3I6D8"/>